<dbReference type="Proteomes" id="UP000799777">
    <property type="component" value="Unassembled WGS sequence"/>
</dbReference>
<evidence type="ECO:0000259" key="1">
    <source>
        <dbReference type="Pfam" id="PF00135"/>
    </source>
</evidence>
<dbReference type="EMBL" id="ML978166">
    <property type="protein sequence ID" value="KAF2033406.1"/>
    <property type="molecule type" value="Genomic_DNA"/>
</dbReference>
<name>A0A9P4LN41_9PLEO</name>
<organism evidence="2 3">
    <name type="scientific">Setomelanomma holmii</name>
    <dbReference type="NCBI Taxonomy" id="210430"/>
    <lineage>
        <taxon>Eukaryota</taxon>
        <taxon>Fungi</taxon>
        <taxon>Dikarya</taxon>
        <taxon>Ascomycota</taxon>
        <taxon>Pezizomycotina</taxon>
        <taxon>Dothideomycetes</taxon>
        <taxon>Pleosporomycetidae</taxon>
        <taxon>Pleosporales</taxon>
        <taxon>Pleosporineae</taxon>
        <taxon>Phaeosphaeriaceae</taxon>
        <taxon>Setomelanomma</taxon>
    </lineage>
</organism>
<reference evidence="2" key="1">
    <citation type="journal article" date="2020" name="Stud. Mycol.">
        <title>101 Dothideomycetes genomes: a test case for predicting lifestyles and emergence of pathogens.</title>
        <authorList>
            <person name="Haridas S."/>
            <person name="Albert R."/>
            <person name="Binder M."/>
            <person name="Bloem J."/>
            <person name="Labutti K."/>
            <person name="Salamov A."/>
            <person name="Andreopoulos B."/>
            <person name="Baker S."/>
            <person name="Barry K."/>
            <person name="Bills G."/>
            <person name="Bluhm B."/>
            <person name="Cannon C."/>
            <person name="Castanera R."/>
            <person name="Culley D."/>
            <person name="Daum C."/>
            <person name="Ezra D."/>
            <person name="Gonzalez J."/>
            <person name="Henrissat B."/>
            <person name="Kuo A."/>
            <person name="Liang C."/>
            <person name="Lipzen A."/>
            <person name="Lutzoni F."/>
            <person name="Magnuson J."/>
            <person name="Mondo S."/>
            <person name="Nolan M."/>
            <person name="Ohm R."/>
            <person name="Pangilinan J."/>
            <person name="Park H.-J."/>
            <person name="Ramirez L."/>
            <person name="Alfaro M."/>
            <person name="Sun H."/>
            <person name="Tritt A."/>
            <person name="Yoshinaga Y."/>
            <person name="Zwiers L.-H."/>
            <person name="Turgeon B."/>
            <person name="Goodwin S."/>
            <person name="Spatafora J."/>
            <person name="Crous P."/>
            <person name="Grigoriev I."/>
        </authorList>
    </citation>
    <scope>NUCLEOTIDE SEQUENCE</scope>
    <source>
        <strain evidence="2">CBS 110217</strain>
    </source>
</reference>
<accession>A0A9P4LN41</accession>
<comment type="caution">
    <text evidence="2">The sequence shown here is derived from an EMBL/GenBank/DDBJ whole genome shotgun (WGS) entry which is preliminary data.</text>
</comment>
<keyword evidence="3" id="KW-1185">Reference proteome</keyword>
<dbReference type="Gene3D" id="3.40.50.1820">
    <property type="entry name" value="alpha/beta hydrolase"/>
    <property type="match status" value="1"/>
</dbReference>
<evidence type="ECO:0000313" key="2">
    <source>
        <dbReference type="EMBL" id="KAF2033406.1"/>
    </source>
</evidence>
<gene>
    <name evidence="2" type="ORF">EK21DRAFT_98142</name>
</gene>
<dbReference type="OrthoDB" id="408631at2759"/>
<dbReference type="PANTHER" id="PTHR11559">
    <property type="entry name" value="CARBOXYLESTERASE"/>
    <property type="match status" value="1"/>
</dbReference>
<feature type="domain" description="Carboxylesterase type B" evidence="1">
    <location>
        <begin position="25"/>
        <end position="290"/>
    </location>
</feature>
<proteinExistence type="predicted"/>
<dbReference type="SUPFAM" id="SSF53474">
    <property type="entry name" value="alpha/beta-Hydrolases"/>
    <property type="match status" value="1"/>
</dbReference>
<dbReference type="InterPro" id="IPR029058">
    <property type="entry name" value="AB_hydrolase_fold"/>
</dbReference>
<dbReference type="Pfam" id="PF00135">
    <property type="entry name" value="COesterase"/>
    <property type="match status" value="1"/>
</dbReference>
<dbReference type="InterPro" id="IPR002018">
    <property type="entry name" value="CarbesteraseB"/>
</dbReference>
<sequence length="466" mass="50010">MTRHLPTHLEGNGGLTVDLGYARYQGLHNSTTTLKVWRGMRNAAPSTGHYQWTTQRGPETLRNQTIDASSFGPICPQSFASKDCLFLNVYVPPRANSNKILPVLVWIHGGGYGYGDGTQDMSETINANEQGSSLLLSSILGAFGFLSTSDVQEGGALNAGPLDVVFALEWVQKHIWRFGGDKRKDIISGESAGAGGVMLLGTAKGGTMGTSLFNKRYNDLAARVGCPGDSKLICLRAVDSLTLQQTNAAVTAAGTYVSQPNKALTAKKVNGCSLLVGNNAHEGVLFVPRTTTTVDDLTAWLKLGIPSFDDVDIQQVLAAYPISANTSYARFETSGIAAPSANEVSQLNDAYTSNGCTSYHYRYSVPFAAYTADIPAYFGPATPNQPVAFTTEEFPKWEKGFDANMLSLNTTGGTPYEVVTQSGATVTQFRDPGLQSNIKEVGASNWEGGRDKRCEFWRAIAARVPN</sequence>
<evidence type="ECO:0000313" key="3">
    <source>
        <dbReference type="Proteomes" id="UP000799777"/>
    </source>
</evidence>
<dbReference type="AlphaFoldDB" id="A0A9P4LN41"/>
<dbReference type="InterPro" id="IPR050309">
    <property type="entry name" value="Type-B_Carboxylest/Lipase"/>
</dbReference>
<protein>
    <submittedName>
        <fullName evidence="2">Alpha/beta-hydrolase</fullName>
    </submittedName>
</protein>